<dbReference type="EMBL" id="NAJP01000035">
    <property type="protein sequence ID" value="TKA40140.1"/>
    <property type="molecule type" value="Genomic_DNA"/>
</dbReference>
<accession>A0A4U0UVL1</accession>
<comment type="caution">
    <text evidence="2">The sequence shown here is derived from an EMBL/GenBank/DDBJ whole genome shotgun (WGS) entry which is preliminary data.</text>
</comment>
<evidence type="ECO:0000313" key="3">
    <source>
        <dbReference type="Proteomes" id="UP000310066"/>
    </source>
</evidence>
<dbReference type="OrthoDB" id="5389892at2759"/>
<organism evidence="2 3">
    <name type="scientific">Friedmanniomyces endolithicus</name>
    <dbReference type="NCBI Taxonomy" id="329885"/>
    <lineage>
        <taxon>Eukaryota</taxon>
        <taxon>Fungi</taxon>
        <taxon>Dikarya</taxon>
        <taxon>Ascomycota</taxon>
        <taxon>Pezizomycotina</taxon>
        <taxon>Dothideomycetes</taxon>
        <taxon>Dothideomycetidae</taxon>
        <taxon>Mycosphaerellales</taxon>
        <taxon>Teratosphaeriaceae</taxon>
        <taxon>Friedmanniomyces</taxon>
    </lineage>
</organism>
<reference evidence="2 3" key="1">
    <citation type="submission" date="2017-03" db="EMBL/GenBank/DDBJ databases">
        <title>Genomes of endolithic fungi from Antarctica.</title>
        <authorList>
            <person name="Coleine C."/>
            <person name="Masonjones S."/>
            <person name="Stajich J.E."/>
        </authorList>
    </citation>
    <scope>NUCLEOTIDE SEQUENCE [LARGE SCALE GENOMIC DNA]</scope>
    <source>
        <strain evidence="2 3">CCFEE 5311</strain>
    </source>
</reference>
<feature type="compositionally biased region" description="Low complexity" evidence="1">
    <location>
        <begin position="93"/>
        <end position="115"/>
    </location>
</feature>
<feature type="region of interest" description="Disordered" evidence="1">
    <location>
        <begin position="293"/>
        <end position="328"/>
    </location>
</feature>
<dbReference type="Pfam" id="PF08316">
    <property type="entry name" value="Pal1"/>
    <property type="match status" value="1"/>
</dbReference>
<name>A0A4U0UVL1_9PEZI</name>
<proteinExistence type="predicted"/>
<evidence type="ECO:0000313" key="2">
    <source>
        <dbReference type="EMBL" id="TKA40140.1"/>
    </source>
</evidence>
<dbReference type="AlphaFoldDB" id="A0A4U0UVL1"/>
<evidence type="ECO:0008006" key="4">
    <source>
        <dbReference type="Google" id="ProtNLM"/>
    </source>
</evidence>
<dbReference type="InterPro" id="IPR013226">
    <property type="entry name" value="Pal1"/>
</dbReference>
<dbReference type="GO" id="GO:0005737">
    <property type="term" value="C:cytoplasm"/>
    <property type="evidence" value="ECO:0007669"/>
    <property type="project" value="TreeGrafter"/>
</dbReference>
<dbReference type="PANTHER" id="PTHR28307:SF1">
    <property type="entry name" value="PAL1 CELL MORPHOLOGY PROTEIN"/>
    <property type="match status" value="1"/>
</dbReference>
<dbReference type="PANTHER" id="PTHR28307">
    <property type="entry name" value="PROTEIN PAL1"/>
    <property type="match status" value="1"/>
</dbReference>
<feature type="region of interest" description="Disordered" evidence="1">
    <location>
        <begin position="393"/>
        <end position="421"/>
    </location>
</feature>
<feature type="compositionally biased region" description="Basic and acidic residues" evidence="1">
    <location>
        <begin position="307"/>
        <end position="324"/>
    </location>
</feature>
<feature type="compositionally biased region" description="Basic and acidic residues" evidence="1">
    <location>
        <begin position="118"/>
        <end position="145"/>
    </location>
</feature>
<sequence length="421" mass="45828">MLLPLRGRDVKYYIDLFRCFRTLSSLQGSSLSDTTIPTSPHHGLGKLKGGSGYASAVSKELPKNPLTIAALLIDPLNAPEPASETGLNTHFRSTFGPAPGSTPTPSTTSSGKKGPQVTERETTVGEDISRHRAEAFGDAPRRAPAYEDAMAGASSSGSGLGRRRTSSLKERFPGDESQNPLDVIRRASKKADRSPHLNKRHLPGPDVIDRLDPALGGRAYHHEGPYDAAGLAKNTKYDKYSPVAALQTTNEEALKATPRENIKDAVNRHKPLDGVAFVPPGMPDKFGRTYNYEEGTDMAGEPGGDAGYKRWPDREYDDEDHKGQSEPSFSLDRALRAHKIDDDGIEMGDRAQINRDYHRAERKGTLDTRDPVEIAGNDAKYAGLEHANVAKDVDADNKHGGGLRGLKNRIGSLTHRKHEDE</sequence>
<dbReference type="Proteomes" id="UP000310066">
    <property type="component" value="Unassembled WGS sequence"/>
</dbReference>
<protein>
    <recommendedName>
        <fullName evidence="4">Pal1 cell morphology protein</fullName>
    </recommendedName>
</protein>
<feature type="region of interest" description="Disordered" evidence="1">
    <location>
        <begin position="81"/>
        <end position="182"/>
    </location>
</feature>
<evidence type="ECO:0000256" key="1">
    <source>
        <dbReference type="SAM" id="MobiDB-lite"/>
    </source>
</evidence>
<gene>
    <name evidence="2" type="ORF">B0A54_08928</name>
</gene>